<evidence type="ECO:0000313" key="3">
    <source>
        <dbReference type="EMBL" id="MBT1708390.1"/>
    </source>
</evidence>
<keyword evidence="4" id="KW-1185">Reference proteome</keyword>
<dbReference type="Proteomes" id="UP001319080">
    <property type="component" value="Unassembled WGS sequence"/>
</dbReference>
<sequence length="73" mass="7730">MAEPVATGKSSTAAQQKQTSYRVRLVDSTGNEVAYAEGQGATSLDTSLVPNGMYYLTATGERGSFSETIVIEH</sequence>
<evidence type="ECO:0000313" key="4">
    <source>
        <dbReference type="Proteomes" id="UP001319080"/>
    </source>
</evidence>
<dbReference type="NCBIfam" id="TIGR04183">
    <property type="entry name" value="Por_Secre_tail"/>
    <property type="match status" value="1"/>
</dbReference>
<protein>
    <submittedName>
        <fullName evidence="3">T9SS type A sorting domain-containing protein</fullName>
    </submittedName>
</protein>
<evidence type="ECO:0000259" key="2">
    <source>
        <dbReference type="Pfam" id="PF18962"/>
    </source>
</evidence>
<reference evidence="3 4" key="1">
    <citation type="submission" date="2021-05" db="EMBL/GenBank/DDBJ databases">
        <title>A Polyphasic approach of four new species of the genus Ohtaekwangia: Ohtaekwangia histidinii sp. nov., Ohtaekwangia cretensis sp. nov., Ohtaekwangia indiensis sp. nov., Ohtaekwangia reichenbachii sp. nov. from diverse environment.</title>
        <authorList>
            <person name="Octaviana S."/>
        </authorList>
    </citation>
    <scope>NUCLEOTIDE SEQUENCE [LARGE SCALE GENOMIC DNA]</scope>
    <source>
        <strain evidence="3 4">PWU5</strain>
    </source>
</reference>
<dbReference type="RefSeq" id="WP_254083982.1">
    <property type="nucleotide sequence ID" value="NZ_JAHESE010000006.1"/>
</dbReference>
<feature type="region of interest" description="Disordered" evidence="1">
    <location>
        <begin position="1"/>
        <end position="20"/>
    </location>
</feature>
<dbReference type="EMBL" id="JAHESE010000006">
    <property type="protein sequence ID" value="MBT1708390.1"/>
    <property type="molecule type" value="Genomic_DNA"/>
</dbReference>
<evidence type="ECO:0000256" key="1">
    <source>
        <dbReference type="SAM" id="MobiDB-lite"/>
    </source>
</evidence>
<gene>
    <name evidence="3" type="ORF">KK062_09155</name>
</gene>
<accession>A0AAP2GU55</accession>
<dbReference type="AlphaFoldDB" id="A0AAP2GU55"/>
<organism evidence="3 4">
    <name type="scientific">Dawidia cretensis</name>
    <dbReference type="NCBI Taxonomy" id="2782350"/>
    <lineage>
        <taxon>Bacteria</taxon>
        <taxon>Pseudomonadati</taxon>
        <taxon>Bacteroidota</taxon>
        <taxon>Cytophagia</taxon>
        <taxon>Cytophagales</taxon>
        <taxon>Chryseotaleaceae</taxon>
        <taxon>Dawidia</taxon>
    </lineage>
</organism>
<comment type="caution">
    <text evidence="3">The sequence shown here is derived from an EMBL/GenBank/DDBJ whole genome shotgun (WGS) entry which is preliminary data.</text>
</comment>
<dbReference type="InterPro" id="IPR026444">
    <property type="entry name" value="Secre_tail"/>
</dbReference>
<name>A0AAP2GU55_9BACT</name>
<feature type="domain" description="Secretion system C-terminal sorting" evidence="2">
    <location>
        <begin position="15"/>
        <end position="71"/>
    </location>
</feature>
<feature type="compositionally biased region" description="Polar residues" evidence="1">
    <location>
        <begin position="8"/>
        <end position="20"/>
    </location>
</feature>
<proteinExistence type="predicted"/>
<dbReference type="Pfam" id="PF18962">
    <property type="entry name" value="Por_Secre_tail"/>
    <property type="match status" value="1"/>
</dbReference>